<gene>
    <name evidence="2" type="ORF">DSAG12_02976</name>
</gene>
<evidence type="ECO:0000313" key="3">
    <source>
        <dbReference type="Proteomes" id="UP000321408"/>
    </source>
</evidence>
<sequence>MTKKGESIQEKILRILDRNPDGLRIGQLQKLLKVSRNSVYRYLDLLEMKGSICKQPDKSYILKERIRPQTIYGFQYQAILQGLKIVGGEKWDIRNPEGKQNFKELGKITYPMMKFPDLSKDANFKKQSHHLSDIIETTLKVLQVTLPVETFKDDIRLDKDGFPDKLTNLAAIISFEGGYVLSEDVIENGFAHYYIIAGLFEMWFEHLIPPIYGGRTIVDVLKIDSEHQIVDLALYVIFDEKNPFIKS</sequence>
<dbReference type="SUPFAM" id="SSF46785">
    <property type="entry name" value="Winged helix' DNA-binding domain"/>
    <property type="match status" value="1"/>
</dbReference>
<dbReference type="InterPro" id="IPR013196">
    <property type="entry name" value="HTH_11"/>
</dbReference>
<protein>
    <submittedName>
        <fullName evidence="2">HTH domain-containing protein</fullName>
    </submittedName>
</protein>
<proteinExistence type="predicted"/>
<dbReference type="EMBL" id="CP042905">
    <property type="protein sequence ID" value="QEE17144.1"/>
    <property type="molecule type" value="Genomic_DNA"/>
</dbReference>
<accession>A0A5B9DDE5</accession>
<reference evidence="2 3" key="2">
    <citation type="journal article" date="2024" name="Int. J. Syst. Evol. Microbiol.">
        <title>Promethearchaeum syntrophicum gen. nov., sp. nov., an anaerobic, obligately syntrophic archaeon, the first isolate of the lineage 'Asgard' archaea, and proposal of the new archaeal phylum Promethearchaeota phyl. nov. and kingdom Promethearchaeati regn. nov.</title>
        <authorList>
            <person name="Imachi H."/>
            <person name="Nobu M.K."/>
            <person name="Kato S."/>
            <person name="Takaki Y."/>
            <person name="Miyazaki M."/>
            <person name="Miyata M."/>
            <person name="Ogawara M."/>
            <person name="Saito Y."/>
            <person name="Sakai S."/>
            <person name="Tahara Y.O."/>
            <person name="Takano Y."/>
            <person name="Tasumi E."/>
            <person name="Uematsu K."/>
            <person name="Yoshimura T."/>
            <person name="Itoh T."/>
            <person name="Ohkuma M."/>
            <person name="Takai K."/>
        </authorList>
    </citation>
    <scope>NUCLEOTIDE SEQUENCE [LARGE SCALE GENOMIC DNA]</scope>
    <source>
        <strain evidence="2 3">MK-D1</strain>
    </source>
</reference>
<name>A0A5B9DDE5_9ARCH</name>
<dbReference type="AlphaFoldDB" id="A0A5B9DDE5"/>
<dbReference type="KEGG" id="psyt:DSAG12_02976"/>
<keyword evidence="3" id="KW-1185">Reference proteome</keyword>
<reference evidence="2 3" key="1">
    <citation type="journal article" date="2020" name="Nature">
        <title>Isolation of an archaeon at the prokaryote-eukaryote interface.</title>
        <authorList>
            <person name="Imachi H."/>
            <person name="Nobu M.K."/>
            <person name="Nakahara N."/>
            <person name="Morono Y."/>
            <person name="Ogawara M."/>
            <person name="Takaki Y."/>
            <person name="Takano Y."/>
            <person name="Uematsu K."/>
            <person name="Ikuta T."/>
            <person name="Ito M."/>
            <person name="Matsui Y."/>
            <person name="Miyazaki M."/>
            <person name="Murata K."/>
            <person name="Saito Y."/>
            <person name="Sakai S."/>
            <person name="Song C."/>
            <person name="Tasumi E."/>
            <person name="Yamanaka Y."/>
            <person name="Yamaguchi T."/>
            <person name="Kamagata Y."/>
            <person name="Tamaki H."/>
            <person name="Takai K."/>
        </authorList>
    </citation>
    <scope>NUCLEOTIDE SEQUENCE [LARGE SCALE GENOMIC DNA]</scope>
    <source>
        <strain evidence="2 3">MK-D1</strain>
    </source>
</reference>
<evidence type="ECO:0000259" key="1">
    <source>
        <dbReference type="Pfam" id="PF08279"/>
    </source>
</evidence>
<dbReference type="Gene3D" id="1.10.10.10">
    <property type="entry name" value="Winged helix-like DNA-binding domain superfamily/Winged helix DNA-binding domain"/>
    <property type="match status" value="1"/>
</dbReference>
<dbReference type="InterPro" id="IPR036390">
    <property type="entry name" value="WH_DNA-bd_sf"/>
</dbReference>
<dbReference type="Pfam" id="PF08279">
    <property type="entry name" value="HTH_11"/>
    <property type="match status" value="1"/>
</dbReference>
<dbReference type="Proteomes" id="UP000321408">
    <property type="component" value="Chromosome"/>
</dbReference>
<feature type="domain" description="Helix-turn-helix type 11" evidence="1">
    <location>
        <begin position="9"/>
        <end position="50"/>
    </location>
</feature>
<dbReference type="GeneID" id="41330952"/>
<organism evidence="2 3">
    <name type="scientific">Promethearchaeum syntrophicum</name>
    <dbReference type="NCBI Taxonomy" id="2594042"/>
    <lineage>
        <taxon>Archaea</taxon>
        <taxon>Promethearchaeati</taxon>
        <taxon>Promethearchaeota</taxon>
        <taxon>Promethearchaeia</taxon>
        <taxon>Promethearchaeales</taxon>
        <taxon>Promethearchaeaceae</taxon>
        <taxon>Promethearchaeum</taxon>
    </lineage>
</organism>
<dbReference type="InterPro" id="IPR036388">
    <property type="entry name" value="WH-like_DNA-bd_sf"/>
</dbReference>
<dbReference type="RefSeq" id="WP_147664058.1">
    <property type="nucleotide sequence ID" value="NZ_CP042905.2"/>
</dbReference>
<evidence type="ECO:0000313" key="2">
    <source>
        <dbReference type="EMBL" id="QEE17144.1"/>
    </source>
</evidence>